<accession>A0ABU5R9U1</accession>
<evidence type="ECO:0000313" key="2">
    <source>
        <dbReference type="Proteomes" id="UP001304298"/>
    </source>
</evidence>
<reference evidence="1 2" key="1">
    <citation type="submission" date="2023-12" db="EMBL/GenBank/DDBJ databases">
        <title>Amycolatopsis sp. V23-08.</title>
        <authorList>
            <person name="Somphong A."/>
        </authorList>
    </citation>
    <scope>NUCLEOTIDE SEQUENCE [LARGE SCALE GENOMIC DNA]</scope>
    <source>
        <strain evidence="1 2">V23-08</strain>
    </source>
</reference>
<sequence length="58" mass="5591">MVDSGPVGSGAVEPLGGSAVSDVDGVVEAGSFCAGAANVANERATDLALLELFTNGQP</sequence>
<evidence type="ECO:0000313" key="1">
    <source>
        <dbReference type="EMBL" id="MEA5362016.1"/>
    </source>
</evidence>
<protein>
    <submittedName>
        <fullName evidence="1">Uncharacterized protein</fullName>
    </submittedName>
</protein>
<dbReference type="Proteomes" id="UP001304298">
    <property type="component" value="Unassembled WGS sequence"/>
</dbReference>
<comment type="caution">
    <text evidence="1">The sequence shown here is derived from an EMBL/GenBank/DDBJ whole genome shotgun (WGS) entry which is preliminary data.</text>
</comment>
<gene>
    <name evidence="1" type="ORF">VA596_20950</name>
</gene>
<proteinExistence type="predicted"/>
<organism evidence="1 2">
    <name type="scientific">Amycolatopsis heterodermiae</name>
    <dbReference type="NCBI Taxonomy" id="3110235"/>
    <lineage>
        <taxon>Bacteria</taxon>
        <taxon>Bacillati</taxon>
        <taxon>Actinomycetota</taxon>
        <taxon>Actinomycetes</taxon>
        <taxon>Pseudonocardiales</taxon>
        <taxon>Pseudonocardiaceae</taxon>
        <taxon>Amycolatopsis</taxon>
    </lineage>
</organism>
<keyword evidence="2" id="KW-1185">Reference proteome</keyword>
<dbReference type="EMBL" id="JAYFSI010000004">
    <property type="protein sequence ID" value="MEA5362016.1"/>
    <property type="molecule type" value="Genomic_DNA"/>
</dbReference>
<name>A0ABU5R9U1_9PSEU</name>
<dbReference type="RefSeq" id="WP_323329503.1">
    <property type="nucleotide sequence ID" value="NZ_JAYFSI010000004.1"/>
</dbReference>